<keyword evidence="2" id="KW-0472">Membrane</keyword>
<evidence type="ECO:0000313" key="6">
    <source>
        <dbReference type="WBParaSite" id="ACOC_0001110001-mRNA-1"/>
    </source>
</evidence>
<dbReference type="OrthoDB" id="5951731at2759"/>
<dbReference type="GO" id="GO:0004222">
    <property type="term" value="F:metalloendopeptidase activity"/>
    <property type="evidence" value="ECO:0007669"/>
    <property type="project" value="InterPro"/>
</dbReference>
<dbReference type="InterPro" id="IPR001590">
    <property type="entry name" value="Peptidase_M12B"/>
</dbReference>
<proteinExistence type="predicted"/>
<dbReference type="WBParaSite" id="ACOC_0001110001-mRNA-1">
    <property type="protein sequence ID" value="ACOC_0001110001-mRNA-1"/>
    <property type="gene ID" value="ACOC_0001110001"/>
</dbReference>
<evidence type="ECO:0000313" key="5">
    <source>
        <dbReference type="Proteomes" id="UP000267027"/>
    </source>
</evidence>
<protein>
    <submittedName>
        <fullName evidence="6">Peptidase M12B domain-containing protein</fullName>
    </submittedName>
</protein>
<dbReference type="EMBL" id="UYYA01004612">
    <property type="protein sequence ID" value="VDM62686.1"/>
    <property type="molecule type" value="Genomic_DNA"/>
</dbReference>
<feature type="domain" description="Peptidase M12B" evidence="3">
    <location>
        <begin position="50"/>
        <end position="222"/>
    </location>
</feature>
<reference evidence="4 5" key="2">
    <citation type="submission" date="2018-11" db="EMBL/GenBank/DDBJ databases">
        <authorList>
            <consortium name="Pathogen Informatics"/>
        </authorList>
    </citation>
    <scope>NUCLEOTIDE SEQUENCE [LARGE SCALE GENOMIC DNA]</scope>
    <source>
        <strain evidence="4 5">Costa Rica</strain>
    </source>
</reference>
<keyword evidence="5" id="KW-1185">Reference proteome</keyword>
<dbReference type="STRING" id="334426.A0A158PLA0"/>
<dbReference type="SUPFAM" id="SSF55486">
    <property type="entry name" value="Metalloproteases ('zincins'), catalytic domain"/>
    <property type="match status" value="1"/>
</dbReference>
<dbReference type="Gene3D" id="3.40.390.10">
    <property type="entry name" value="Collagenase (Catalytic Domain)"/>
    <property type="match status" value="1"/>
</dbReference>
<evidence type="ECO:0000256" key="2">
    <source>
        <dbReference type="SAM" id="Phobius"/>
    </source>
</evidence>
<feature type="binding site" evidence="1">
    <location>
        <position position="172"/>
    </location>
    <ligand>
        <name>Zn(2+)</name>
        <dbReference type="ChEBI" id="CHEBI:29105"/>
        <note>catalytic</note>
    </ligand>
</feature>
<dbReference type="PROSITE" id="PS50215">
    <property type="entry name" value="ADAM_MEPRO"/>
    <property type="match status" value="1"/>
</dbReference>
<dbReference type="Proteomes" id="UP000267027">
    <property type="component" value="Unassembled WGS sequence"/>
</dbReference>
<feature type="transmembrane region" description="Helical" evidence="2">
    <location>
        <begin position="279"/>
        <end position="300"/>
    </location>
</feature>
<evidence type="ECO:0000256" key="1">
    <source>
        <dbReference type="PROSITE-ProRule" id="PRU00276"/>
    </source>
</evidence>
<feature type="active site" evidence="1">
    <location>
        <position position="173"/>
    </location>
</feature>
<organism evidence="6">
    <name type="scientific">Angiostrongylus costaricensis</name>
    <name type="common">Nematode worm</name>
    <dbReference type="NCBI Taxonomy" id="334426"/>
    <lineage>
        <taxon>Eukaryota</taxon>
        <taxon>Metazoa</taxon>
        <taxon>Ecdysozoa</taxon>
        <taxon>Nematoda</taxon>
        <taxon>Chromadorea</taxon>
        <taxon>Rhabditida</taxon>
        <taxon>Rhabditina</taxon>
        <taxon>Rhabditomorpha</taxon>
        <taxon>Strongyloidea</taxon>
        <taxon>Metastrongylidae</taxon>
        <taxon>Angiostrongylus</taxon>
    </lineage>
</organism>
<accession>A0A158PLA0</accession>
<evidence type="ECO:0000313" key="4">
    <source>
        <dbReference type="EMBL" id="VDM62686.1"/>
    </source>
</evidence>
<keyword evidence="2" id="KW-1133">Transmembrane helix</keyword>
<gene>
    <name evidence="4" type="ORF">ACOC_LOCUS11101</name>
</gene>
<dbReference type="InterPro" id="IPR036436">
    <property type="entry name" value="Disintegrin_dom_sf"/>
</dbReference>
<dbReference type="PANTHER" id="PTHR11905">
    <property type="entry name" value="ADAM A DISINTEGRIN AND METALLOPROTEASE DOMAIN"/>
    <property type="match status" value="1"/>
</dbReference>
<comment type="caution">
    <text evidence="1">Lacks conserved residue(s) required for the propagation of feature annotation.</text>
</comment>
<reference evidence="6" key="1">
    <citation type="submission" date="2016-04" db="UniProtKB">
        <authorList>
            <consortium name="WormBaseParasite"/>
        </authorList>
    </citation>
    <scope>IDENTIFICATION</scope>
</reference>
<dbReference type="OMA" id="PNEPRAM"/>
<keyword evidence="1" id="KW-0479">Metal-binding</keyword>
<dbReference type="AlphaFoldDB" id="A0A158PLA0"/>
<dbReference type="PANTHER" id="PTHR11905:SF250">
    <property type="entry name" value="PEPTIDASE M12B DOMAIN-CONTAINING PROTEIN"/>
    <property type="match status" value="1"/>
</dbReference>
<dbReference type="GO" id="GO:0046872">
    <property type="term" value="F:metal ion binding"/>
    <property type="evidence" value="ECO:0007669"/>
    <property type="project" value="UniProtKB-KW"/>
</dbReference>
<feature type="binding site" evidence="1">
    <location>
        <position position="176"/>
    </location>
    <ligand>
        <name>Zn(2+)</name>
        <dbReference type="ChEBI" id="CHEBI:29105"/>
        <note>catalytic</note>
    </ligand>
</feature>
<dbReference type="Gene3D" id="4.10.70.10">
    <property type="entry name" value="Disintegrin domain"/>
    <property type="match status" value="1"/>
</dbReference>
<dbReference type="Pfam" id="PF01421">
    <property type="entry name" value="Reprolysin"/>
    <property type="match status" value="1"/>
</dbReference>
<evidence type="ECO:0000259" key="3">
    <source>
        <dbReference type="PROSITE" id="PS50215"/>
    </source>
</evidence>
<keyword evidence="1" id="KW-0862">Zinc</keyword>
<keyword evidence="2" id="KW-0812">Transmembrane</keyword>
<name>A0A158PLA0_ANGCS</name>
<sequence length="383" mass="43600">MKRLLVYGFMFEIVGSCLIFATRRFKRAPAIWGDLVPDYSAATLGITPYRYLYTLLFVDEKITDYYGYDMSRVKTNILKVVVEANRYFNQIRLGIVVVDVLQTTRSNLSLYGFQEYRRQRIHKLPLHDFAVLMSFRYAGGLAFVGGLCSDKAVMLCGFYPSFPSAMGSIFFHEVAHLVGVPHRPANYSLYVPNCACKRKGQPNGCLRIPGFHHDCTAQQFVNVMYQKKCVRTTPLNSVSEPICGNGVSEHGEQCDCGLSTQCDDWNCMSNSCTYRIQPLAILLFEVLFFTLSTVTVPLLLKHTGIRMNCFKARKKRELNFGHTVIQALNSSPYQSRKHHGFGKTVSMVEMVCSERILLKLLILNKIVTLVTRFEIDNMSRYIS</sequence>
<feature type="binding site" evidence="1">
    <location>
        <position position="182"/>
    </location>
    <ligand>
        <name>Zn(2+)</name>
        <dbReference type="ChEBI" id="CHEBI:29105"/>
        <note>catalytic</note>
    </ligand>
</feature>
<dbReference type="GO" id="GO:0006508">
    <property type="term" value="P:proteolysis"/>
    <property type="evidence" value="ECO:0007669"/>
    <property type="project" value="InterPro"/>
</dbReference>
<dbReference type="InterPro" id="IPR024079">
    <property type="entry name" value="MetalloPept_cat_dom_sf"/>
</dbReference>